<evidence type="ECO:0000256" key="3">
    <source>
        <dbReference type="PROSITE-ProRule" id="PRU00169"/>
    </source>
</evidence>
<dbReference type="GO" id="GO:0000160">
    <property type="term" value="P:phosphorelay signal transduction system"/>
    <property type="evidence" value="ECO:0007669"/>
    <property type="project" value="InterPro"/>
</dbReference>
<dbReference type="STRING" id="1759059.ATE48_05870"/>
<sequence>MAIRALIADDHELFRSGMKQLLVDVLGAVDVREAESMDRALEILTNEGAGDLVLVDWRMPGMSGAESLAALRDGFPEAKVAVISAWEDRSDILAALGAGVHGYIPKSLPSQQIAAALQGILDGRIFVPPAMGKREGAPADGSGPFKLDLDKLTLRQRDVLYELLKGQASKEIARTLDIAEGTVKIHLAAIYRALGVRTRAEAIAKMSKAG</sequence>
<dbReference type="EMBL" id="CP013244">
    <property type="protein sequence ID" value="ANP45476.1"/>
    <property type="molecule type" value="Genomic_DNA"/>
</dbReference>
<feature type="domain" description="HTH luxR-type" evidence="4">
    <location>
        <begin position="148"/>
        <end position="210"/>
    </location>
</feature>
<dbReference type="InterPro" id="IPR058245">
    <property type="entry name" value="NreC/VraR/RcsB-like_REC"/>
</dbReference>
<dbReference type="AlphaFoldDB" id="A0A1B1AFX1"/>
<dbReference type="SUPFAM" id="SSF46894">
    <property type="entry name" value="C-terminal effector domain of the bipartite response regulators"/>
    <property type="match status" value="1"/>
</dbReference>
<dbReference type="PANTHER" id="PTHR45566:SF2">
    <property type="entry name" value="NARL SUBFAMILY"/>
    <property type="match status" value="1"/>
</dbReference>
<dbReference type="InterPro" id="IPR001789">
    <property type="entry name" value="Sig_transdc_resp-reg_receiver"/>
</dbReference>
<evidence type="ECO:0000313" key="7">
    <source>
        <dbReference type="Proteomes" id="UP000092498"/>
    </source>
</evidence>
<dbReference type="OrthoDB" id="9782896at2"/>
<keyword evidence="1 3" id="KW-0597">Phosphoprotein</keyword>
<evidence type="ECO:0000259" key="4">
    <source>
        <dbReference type="PROSITE" id="PS50043"/>
    </source>
</evidence>
<dbReference type="SMART" id="SM00448">
    <property type="entry name" value="REC"/>
    <property type="match status" value="1"/>
</dbReference>
<dbReference type="PRINTS" id="PR00038">
    <property type="entry name" value="HTHLUXR"/>
</dbReference>
<dbReference type="RefSeq" id="WP_066768852.1">
    <property type="nucleotide sequence ID" value="NZ_CP013244.1"/>
</dbReference>
<dbReference type="PROSITE" id="PS50043">
    <property type="entry name" value="HTH_LUXR_2"/>
    <property type="match status" value="1"/>
</dbReference>
<dbReference type="GO" id="GO:0006355">
    <property type="term" value="P:regulation of DNA-templated transcription"/>
    <property type="evidence" value="ECO:0007669"/>
    <property type="project" value="InterPro"/>
</dbReference>
<evidence type="ECO:0000259" key="5">
    <source>
        <dbReference type="PROSITE" id="PS50110"/>
    </source>
</evidence>
<keyword evidence="2" id="KW-0238">DNA-binding</keyword>
<dbReference type="InterPro" id="IPR000792">
    <property type="entry name" value="Tscrpt_reg_LuxR_C"/>
</dbReference>
<keyword evidence="7" id="KW-1185">Reference proteome</keyword>
<dbReference type="KEGG" id="cbot:ATE48_05870"/>
<accession>A0A1B1AFX1</accession>
<dbReference type="CDD" id="cd17535">
    <property type="entry name" value="REC_NarL-like"/>
    <property type="match status" value="1"/>
</dbReference>
<evidence type="ECO:0000256" key="1">
    <source>
        <dbReference type="ARBA" id="ARBA00022553"/>
    </source>
</evidence>
<proteinExistence type="predicted"/>
<dbReference type="SUPFAM" id="SSF52172">
    <property type="entry name" value="CheY-like"/>
    <property type="match status" value="1"/>
</dbReference>
<dbReference type="FunCoup" id="A0A1B1AFX1">
    <property type="interactions" value="410"/>
</dbReference>
<gene>
    <name evidence="6" type="ORF">ATE48_05870</name>
</gene>
<feature type="domain" description="Response regulatory" evidence="5">
    <location>
        <begin position="4"/>
        <end position="121"/>
    </location>
</feature>
<dbReference type="PANTHER" id="PTHR45566">
    <property type="entry name" value="HTH-TYPE TRANSCRIPTIONAL REGULATOR YHJB-RELATED"/>
    <property type="match status" value="1"/>
</dbReference>
<feature type="modified residue" description="4-aspartylphosphate" evidence="3">
    <location>
        <position position="56"/>
    </location>
</feature>
<dbReference type="InParanoid" id="A0A1B1AFX1"/>
<dbReference type="PROSITE" id="PS50110">
    <property type="entry name" value="RESPONSE_REGULATORY"/>
    <property type="match status" value="1"/>
</dbReference>
<dbReference type="Pfam" id="PF00072">
    <property type="entry name" value="Response_reg"/>
    <property type="match status" value="1"/>
</dbReference>
<dbReference type="Proteomes" id="UP000092498">
    <property type="component" value="Chromosome"/>
</dbReference>
<dbReference type="InterPro" id="IPR016032">
    <property type="entry name" value="Sig_transdc_resp-reg_C-effctor"/>
</dbReference>
<evidence type="ECO:0008006" key="8">
    <source>
        <dbReference type="Google" id="ProtNLM"/>
    </source>
</evidence>
<dbReference type="Pfam" id="PF00196">
    <property type="entry name" value="GerE"/>
    <property type="match status" value="1"/>
</dbReference>
<dbReference type="InterPro" id="IPR051015">
    <property type="entry name" value="EvgA-like"/>
</dbReference>
<dbReference type="InterPro" id="IPR011006">
    <property type="entry name" value="CheY-like_superfamily"/>
</dbReference>
<evidence type="ECO:0000256" key="2">
    <source>
        <dbReference type="ARBA" id="ARBA00023125"/>
    </source>
</evidence>
<organism evidence="6 7">
    <name type="scientific">Candidatus Viadribacter manganicus</name>
    <dbReference type="NCBI Taxonomy" id="1759059"/>
    <lineage>
        <taxon>Bacteria</taxon>
        <taxon>Pseudomonadati</taxon>
        <taxon>Pseudomonadota</taxon>
        <taxon>Alphaproteobacteria</taxon>
        <taxon>Hyphomonadales</taxon>
        <taxon>Hyphomonadaceae</taxon>
        <taxon>Candidatus Viadribacter</taxon>
    </lineage>
</organism>
<name>A0A1B1AFX1_9PROT</name>
<evidence type="ECO:0000313" key="6">
    <source>
        <dbReference type="EMBL" id="ANP45476.1"/>
    </source>
</evidence>
<dbReference type="SMART" id="SM00421">
    <property type="entry name" value="HTH_LUXR"/>
    <property type="match status" value="1"/>
</dbReference>
<dbReference type="Gene3D" id="3.40.50.2300">
    <property type="match status" value="1"/>
</dbReference>
<reference evidence="6 7" key="1">
    <citation type="submission" date="2015-11" db="EMBL/GenBank/DDBJ databases">
        <title>Whole-Genome Sequence of Candidatus Oderbacter manganicum from the National Park Lower Oder Valley, Germany.</title>
        <authorList>
            <person name="Braun B."/>
            <person name="Liere K."/>
            <person name="Szewzyk U."/>
        </authorList>
    </citation>
    <scope>NUCLEOTIDE SEQUENCE [LARGE SCALE GENOMIC DNA]</scope>
    <source>
        <strain evidence="6 7">OTSz_A_272</strain>
    </source>
</reference>
<dbReference type="GO" id="GO:0003677">
    <property type="term" value="F:DNA binding"/>
    <property type="evidence" value="ECO:0007669"/>
    <property type="project" value="UniProtKB-KW"/>
</dbReference>
<protein>
    <recommendedName>
        <fullName evidence="8">DNA-binding response regulator</fullName>
    </recommendedName>
</protein>
<dbReference type="CDD" id="cd06170">
    <property type="entry name" value="LuxR_C_like"/>
    <property type="match status" value="1"/>
</dbReference>